<feature type="domain" description="PPIase FKBP-type" evidence="15">
    <location>
        <begin position="490"/>
        <end position="579"/>
    </location>
</feature>
<evidence type="ECO:0000313" key="17">
    <source>
        <dbReference type="Proteomes" id="UP001642464"/>
    </source>
</evidence>
<dbReference type="Gene3D" id="3.40.50.720">
    <property type="entry name" value="NAD(P)-binding Rossmann-like Domain"/>
    <property type="match status" value="1"/>
</dbReference>
<keyword evidence="17" id="KW-1185">Reference proteome</keyword>
<keyword evidence="3" id="KW-0633">Potassium transport</keyword>
<keyword evidence="8 13" id="KW-0406">Ion transport</keyword>
<dbReference type="EC" id="5.2.1.8" evidence="12"/>
<dbReference type="InterPro" id="IPR003148">
    <property type="entry name" value="RCK_N"/>
</dbReference>
<evidence type="ECO:0000256" key="7">
    <source>
        <dbReference type="ARBA" id="ARBA00022989"/>
    </source>
</evidence>
<dbReference type="SUPFAM" id="SSF81324">
    <property type="entry name" value="Voltage-gated potassium channels"/>
    <property type="match status" value="1"/>
</dbReference>
<keyword evidence="4 13" id="KW-0812">Transmembrane</keyword>
<evidence type="ECO:0000256" key="10">
    <source>
        <dbReference type="ARBA" id="ARBA00023303"/>
    </source>
</evidence>
<keyword evidence="5" id="KW-0631">Potassium channel</keyword>
<dbReference type="InterPro" id="IPR003280">
    <property type="entry name" value="2pore_dom_K_chnl"/>
</dbReference>
<feature type="transmembrane region" description="Helical" evidence="14">
    <location>
        <begin position="6"/>
        <end position="25"/>
    </location>
</feature>
<evidence type="ECO:0000256" key="1">
    <source>
        <dbReference type="ARBA" id="ARBA00004141"/>
    </source>
</evidence>
<evidence type="ECO:0000259" key="15">
    <source>
        <dbReference type="PROSITE" id="PS50059"/>
    </source>
</evidence>
<dbReference type="Proteomes" id="UP001642464">
    <property type="component" value="Unassembled WGS sequence"/>
</dbReference>
<dbReference type="PRINTS" id="PR01333">
    <property type="entry name" value="2POREKCHANEL"/>
</dbReference>
<dbReference type="PROSITE" id="PS50059">
    <property type="entry name" value="FKBP_PPIASE"/>
    <property type="match status" value="1"/>
</dbReference>
<comment type="catalytic activity">
    <reaction evidence="12">
        <text>[protein]-peptidylproline (omega=180) = [protein]-peptidylproline (omega=0)</text>
        <dbReference type="Rhea" id="RHEA:16237"/>
        <dbReference type="Rhea" id="RHEA-COMP:10747"/>
        <dbReference type="Rhea" id="RHEA-COMP:10748"/>
        <dbReference type="ChEBI" id="CHEBI:83833"/>
        <dbReference type="ChEBI" id="CHEBI:83834"/>
        <dbReference type="EC" id="5.2.1.8"/>
    </reaction>
</comment>
<feature type="transmembrane region" description="Helical" evidence="14">
    <location>
        <begin position="171"/>
        <end position="192"/>
    </location>
</feature>
<reference evidence="16 17" key="1">
    <citation type="submission" date="2024-02" db="EMBL/GenBank/DDBJ databases">
        <authorList>
            <person name="Chen Y."/>
            <person name="Shah S."/>
            <person name="Dougan E. K."/>
            <person name="Thang M."/>
            <person name="Chan C."/>
        </authorList>
    </citation>
    <scope>NUCLEOTIDE SEQUENCE [LARGE SCALE GENOMIC DNA]</scope>
</reference>
<comment type="catalytic activity">
    <reaction evidence="11">
        <text>K(+)(in) = K(+)(out)</text>
        <dbReference type="Rhea" id="RHEA:29463"/>
        <dbReference type="ChEBI" id="CHEBI:29103"/>
    </reaction>
</comment>
<comment type="similarity">
    <text evidence="13">Belongs to the two pore domain potassium channel (TC 1.A.1.8) family.</text>
</comment>
<dbReference type="InterPro" id="IPR003929">
    <property type="entry name" value="K_chnl_BK_asu"/>
</dbReference>
<feature type="transmembrane region" description="Helical" evidence="14">
    <location>
        <begin position="73"/>
        <end position="97"/>
    </location>
</feature>
<keyword evidence="12 16" id="KW-0413">Isomerase</keyword>
<dbReference type="EMBL" id="CAXAMM010041973">
    <property type="protein sequence ID" value="CAK9102163.1"/>
    <property type="molecule type" value="Genomic_DNA"/>
</dbReference>
<protein>
    <recommendedName>
        <fullName evidence="12">peptidylprolyl isomerase</fullName>
        <ecNumber evidence="12">5.2.1.8</ecNumber>
    </recommendedName>
</protein>
<dbReference type="Pfam" id="PF07885">
    <property type="entry name" value="Ion_trans_2"/>
    <property type="match status" value="1"/>
</dbReference>
<feature type="transmembrane region" description="Helical" evidence="14">
    <location>
        <begin position="46"/>
        <end position="67"/>
    </location>
</feature>
<evidence type="ECO:0000256" key="4">
    <source>
        <dbReference type="ARBA" id="ARBA00022692"/>
    </source>
</evidence>
<dbReference type="PANTHER" id="PTHR10027">
    <property type="entry name" value="CALCIUM-ACTIVATED POTASSIUM CHANNEL ALPHA CHAIN"/>
    <property type="match status" value="1"/>
</dbReference>
<dbReference type="Gene3D" id="1.10.287.70">
    <property type="match status" value="1"/>
</dbReference>
<dbReference type="Pfam" id="PF03493">
    <property type="entry name" value="BK_channel_a"/>
    <property type="match status" value="1"/>
</dbReference>
<keyword evidence="6" id="KW-0630">Potassium</keyword>
<evidence type="ECO:0000256" key="13">
    <source>
        <dbReference type="RuleBase" id="RU003857"/>
    </source>
</evidence>
<dbReference type="Gene3D" id="3.10.50.40">
    <property type="match status" value="1"/>
</dbReference>
<evidence type="ECO:0000313" key="16">
    <source>
        <dbReference type="EMBL" id="CAK9102163.1"/>
    </source>
</evidence>
<dbReference type="InterPro" id="IPR013099">
    <property type="entry name" value="K_chnl_dom"/>
</dbReference>
<comment type="subcellular location">
    <subcellularLocation>
        <location evidence="1">Membrane</location>
        <topology evidence="1">Multi-pass membrane protein</topology>
    </subcellularLocation>
</comment>
<proteinExistence type="inferred from homology"/>
<dbReference type="SUPFAM" id="SSF54534">
    <property type="entry name" value="FKBP-like"/>
    <property type="match status" value="2"/>
</dbReference>
<evidence type="ECO:0000256" key="2">
    <source>
        <dbReference type="ARBA" id="ARBA00022448"/>
    </source>
</evidence>
<feature type="transmembrane region" description="Helical" evidence="14">
    <location>
        <begin position="212"/>
        <end position="231"/>
    </location>
</feature>
<evidence type="ECO:0000256" key="3">
    <source>
        <dbReference type="ARBA" id="ARBA00022538"/>
    </source>
</evidence>
<evidence type="ECO:0000256" key="12">
    <source>
        <dbReference type="PROSITE-ProRule" id="PRU00277"/>
    </source>
</evidence>
<sequence>MTGGGGIWGAFFGLGLALSITGATSNVDSWRMFLEITCLRISTSKFFLVLDFSLAAITCIHFCVRTYTESLTMVGFVLEAIAAVYFFGLMLPFWGFAHCEGILSGLRWMLIDRAIPDALLIGAVASLPVAEHQGKKTWFAPSWLAAIHLLRSWGKLLRVYKINLEMFRNQIIDAIVSTAFKVYLMAMMMLTFENLGEPPFMAEFSQEKWNTISSLYFILTSVATVGFGDLAPVTSLGRMCTVFAIYFGLAWVATVAYRSLQILAVNQTGGGFFEPILHSKYIVVLGNPTGLMLRNFLAEIFHPDHAEDSDDLHVSVILSAGHPGVELVTEWLRQPENIRMLPRIHIFQGTALSDIDLQGRQGLGEDLPVLPGFAVLVDFEMSKAEDGERLTWKDMPSPLKFVADAGEVPTLLDKAVVGMVPGESKRLLAYGEPEEGTNEVWDFSNEKTPPCDMPVMLDITLLKARLEQNADGVSVKTLRPGDGRTFPQVGDRISVQYTGRLASGKKFDSTYDRRGVAFTFRVGLGKVIPGWDLALMKLSLGEKALLTIPSALAYGPKGYGKLIPPNSDLIFEVHLEKDTENIIRMIAVQKFVPRVRFILLLLRAENRKLLTEAHMDGNVTTVAFDQFKLEMAGKSCMVHGSGPLLSNLCKSIAIDEDDEDDEDGEAEHKPQWKKDFERGCGLEVYEVELSPVYAQRDATFIEVVVDIIEQTGGLVYLVGLVESRTDNKKVIINPGPTFKIKQAMPGFKIMGIFLASDREAIMQCDVGMVFLGRRERISMDDGDADREDEVGEAVQKLKAKEDEVPEMNHVSLKAEHKAAAVHLAKVARRHQRSLKPLRPPLKRLAVGGHIIILAVGTEKTEDLRLGIEHFVKPLRQNVIADEVIPVVVVSAIQPRDWYNVENCDQVYFLQGSPTSLLDLQRANFTGASAIFITNVGAHADSEKQDGRGVEAVVDGGGGLNRTEFEFLLPYDAL</sequence>
<dbReference type="Pfam" id="PF22614">
    <property type="entry name" value="Slo-like_RCK"/>
    <property type="match status" value="1"/>
</dbReference>
<dbReference type="PANTHER" id="PTHR10027:SF10">
    <property type="entry name" value="SLOWPOKE 2, ISOFORM D"/>
    <property type="match status" value="1"/>
</dbReference>
<feature type="transmembrane region" description="Helical" evidence="14">
    <location>
        <begin position="243"/>
        <end position="260"/>
    </location>
</feature>
<organism evidence="16 17">
    <name type="scientific">Durusdinium trenchii</name>
    <dbReference type="NCBI Taxonomy" id="1381693"/>
    <lineage>
        <taxon>Eukaryota</taxon>
        <taxon>Sar</taxon>
        <taxon>Alveolata</taxon>
        <taxon>Dinophyceae</taxon>
        <taxon>Suessiales</taxon>
        <taxon>Symbiodiniaceae</taxon>
        <taxon>Durusdinium</taxon>
    </lineage>
</organism>
<evidence type="ECO:0000256" key="5">
    <source>
        <dbReference type="ARBA" id="ARBA00022826"/>
    </source>
</evidence>
<accession>A0ABP0RP86</accession>
<gene>
    <name evidence="16" type="ORF">SCF082_LOCUS47754</name>
</gene>
<keyword evidence="2 13" id="KW-0813">Transport</keyword>
<keyword evidence="7 14" id="KW-1133">Transmembrane helix</keyword>
<evidence type="ECO:0000256" key="8">
    <source>
        <dbReference type="ARBA" id="ARBA00023065"/>
    </source>
</evidence>
<keyword evidence="12" id="KW-0697">Rotamase</keyword>
<keyword evidence="9 14" id="KW-0472">Membrane</keyword>
<name>A0ABP0RP86_9DINO</name>
<comment type="caution">
    <text evidence="16">The sequence shown here is derived from an EMBL/GenBank/DDBJ whole genome shotgun (WGS) entry which is preliminary data.</text>
</comment>
<dbReference type="InterPro" id="IPR001179">
    <property type="entry name" value="PPIase_FKBP_dom"/>
</dbReference>
<evidence type="ECO:0000256" key="6">
    <source>
        <dbReference type="ARBA" id="ARBA00022958"/>
    </source>
</evidence>
<evidence type="ECO:0000256" key="9">
    <source>
        <dbReference type="ARBA" id="ARBA00023136"/>
    </source>
</evidence>
<evidence type="ECO:0000256" key="11">
    <source>
        <dbReference type="ARBA" id="ARBA00034430"/>
    </source>
</evidence>
<dbReference type="Pfam" id="PF00254">
    <property type="entry name" value="FKBP_C"/>
    <property type="match status" value="1"/>
</dbReference>
<dbReference type="InterPro" id="IPR047871">
    <property type="entry name" value="K_chnl_Slo-like"/>
</dbReference>
<dbReference type="GO" id="GO:0016853">
    <property type="term" value="F:isomerase activity"/>
    <property type="evidence" value="ECO:0007669"/>
    <property type="project" value="UniProtKB-KW"/>
</dbReference>
<dbReference type="InterPro" id="IPR046357">
    <property type="entry name" value="PPIase_dom_sf"/>
</dbReference>
<evidence type="ECO:0000256" key="14">
    <source>
        <dbReference type="SAM" id="Phobius"/>
    </source>
</evidence>
<keyword evidence="10 13" id="KW-0407">Ion channel</keyword>